<protein>
    <recommendedName>
        <fullName evidence="3">DUF4283 domain-containing protein</fullName>
    </recommendedName>
</protein>
<evidence type="ECO:0000313" key="1">
    <source>
        <dbReference type="EMBL" id="KAJ8444524.1"/>
    </source>
</evidence>
<gene>
    <name evidence="1" type="ORF">Cgig2_028339</name>
</gene>
<proteinExistence type="predicted"/>
<sequence>MAIGSEIDERVPFINPSATLTPSPNQVIANSSYAAFVDPDMGNSLKYVLVTLINGVRCTHLSKEDVMAEIDHWQNAILCSVLGANPPFEVMQGFLKRIWTAYELDKIIHVRKGVFLIRIQMDNIVSWNIRGLNGPDKQKDVKIFLHTNKIRLVDLLETKNMSSAWCLIGDFNTILSKEGRIGGLEIKPQLRKLNRTHFYDLKEQQIRARYDLEEKQLAVQE</sequence>
<accession>A0A9Q1QJV4</accession>
<keyword evidence="2" id="KW-1185">Reference proteome</keyword>
<name>A0A9Q1QJV4_9CARY</name>
<comment type="caution">
    <text evidence="1">The sequence shown here is derived from an EMBL/GenBank/DDBJ whole genome shotgun (WGS) entry which is preliminary data.</text>
</comment>
<dbReference type="EMBL" id="JAKOGI010000096">
    <property type="protein sequence ID" value="KAJ8444524.1"/>
    <property type="molecule type" value="Genomic_DNA"/>
</dbReference>
<evidence type="ECO:0000313" key="2">
    <source>
        <dbReference type="Proteomes" id="UP001153076"/>
    </source>
</evidence>
<organism evidence="1 2">
    <name type="scientific">Carnegiea gigantea</name>
    <dbReference type="NCBI Taxonomy" id="171969"/>
    <lineage>
        <taxon>Eukaryota</taxon>
        <taxon>Viridiplantae</taxon>
        <taxon>Streptophyta</taxon>
        <taxon>Embryophyta</taxon>
        <taxon>Tracheophyta</taxon>
        <taxon>Spermatophyta</taxon>
        <taxon>Magnoliopsida</taxon>
        <taxon>eudicotyledons</taxon>
        <taxon>Gunneridae</taxon>
        <taxon>Pentapetalae</taxon>
        <taxon>Caryophyllales</taxon>
        <taxon>Cactineae</taxon>
        <taxon>Cactaceae</taxon>
        <taxon>Cactoideae</taxon>
        <taxon>Echinocereeae</taxon>
        <taxon>Carnegiea</taxon>
    </lineage>
</organism>
<dbReference type="Proteomes" id="UP001153076">
    <property type="component" value="Unassembled WGS sequence"/>
</dbReference>
<evidence type="ECO:0008006" key="3">
    <source>
        <dbReference type="Google" id="ProtNLM"/>
    </source>
</evidence>
<dbReference type="AlphaFoldDB" id="A0A9Q1QJV4"/>
<reference evidence="1" key="1">
    <citation type="submission" date="2022-04" db="EMBL/GenBank/DDBJ databases">
        <title>Carnegiea gigantea Genome sequencing and assembly v2.</title>
        <authorList>
            <person name="Copetti D."/>
            <person name="Sanderson M.J."/>
            <person name="Burquez A."/>
            <person name="Wojciechowski M.F."/>
        </authorList>
    </citation>
    <scope>NUCLEOTIDE SEQUENCE</scope>
    <source>
        <strain evidence="1">SGP5-SGP5p</strain>
        <tissue evidence="1">Aerial part</tissue>
    </source>
</reference>